<proteinExistence type="inferred from homology"/>
<dbReference type="NCBIfam" id="TIGR01353">
    <property type="entry name" value="dGTP_triPase"/>
    <property type="match status" value="1"/>
</dbReference>
<dbReference type="CDD" id="cd00077">
    <property type="entry name" value="HDc"/>
    <property type="match status" value="1"/>
</dbReference>
<dbReference type="InterPro" id="IPR003607">
    <property type="entry name" value="HD/PDEase_dom"/>
</dbReference>
<dbReference type="RefSeq" id="WP_141656767.1">
    <property type="nucleotide sequence ID" value="NZ_CYHG01000001.1"/>
</dbReference>
<dbReference type="InterPro" id="IPR006261">
    <property type="entry name" value="dGTPase"/>
</dbReference>
<dbReference type="PANTHER" id="PTHR11373:SF40">
    <property type="entry name" value="DEOXYGUANOSINETRIPHOSPHATE TRIPHOSPHOHYDROLASE-LIKE PROTEIN 2"/>
    <property type="match status" value="1"/>
</dbReference>
<dbReference type="AlphaFoldDB" id="A0A0K6IHC8"/>
<dbReference type="OrthoDB" id="9803619at2"/>
<organism evidence="4 5">
    <name type="scientific">Marinomonas fungiae</name>
    <dbReference type="NCBI Taxonomy" id="1137284"/>
    <lineage>
        <taxon>Bacteria</taxon>
        <taxon>Pseudomonadati</taxon>
        <taxon>Pseudomonadota</taxon>
        <taxon>Gammaproteobacteria</taxon>
        <taxon>Oceanospirillales</taxon>
        <taxon>Oceanospirillaceae</taxon>
        <taxon>Marinomonas</taxon>
    </lineage>
</organism>
<dbReference type="EMBL" id="CYHG01000001">
    <property type="protein sequence ID" value="CUB02466.1"/>
    <property type="molecule type" value="Genomic_DNA"/>
</dbReference>
<dbReference type="GO" id="GO:0006203">
    <property type="term" value="P:dGTP catabolic process"/>
    <property type="evidence" value="ECO:0007669"/>
    <property type="project" value="TreeGrafter"/>
</dbReference>
<dbReference type="Gene3D" id="1.10.3210.10">
    <property type="entry name" value="Hypothetical protein af1432"/>
    <property type="match status" value="1"/>
</dbReference>
<gene>
    <name evidence="4" type="ORF">Ga0061065_101299</name>
</gene>
<dbReference type="Pfam" id="PF13286">
    <property type="entry name" value="HD_assoc"/>
    <property type="match status" value="1"/>
</dbReference>
<evidence type="ECO:0000313" key="4">
    <source>
        <dbReference type="EMBL" id="CUB02466.1"/>
    </source>
</evidence>
<dbReference type="InterPro" id="IPR006674">
    <property type="entry name" value="HD_domain"/>
</dbReference>
<reference evidence="5" key="1">
    <citation type="submission" date="2015-08" db="EMBL/GenBank/DDBJ databases">
        <authorList>
            <person name="Varghese N."/>
        </authorList>
    </citation>
    <scope>NUCLEOTIDE SEQUENCE [LARGE SCALE GENOMIC DNA]</scope>
    <source>
        <strain evidence="5">JCM 18476</strain>
    </source>
</reference>
<dbReference type="Proteomes" id="UP000182769">
    <property type="component" value="Unassembled WGS sequence"/>
</dbReference>
<dbReference type="InterPro" id="IPR023023">
    <property type="entry name" value="dNTPase_2"/>
</dbReference>
<accession>A0A0K6IHC8</accession>
<dbReference type="SUPFAM" id="SSF109604">
    <property type="entry name" value="HD-domain/PDEase-like"/>
    <property type="match status" value="1"/>
</dbReference>
<comment type="similarity">
    <text evidence="2">Belongs to the dGTPase family. Type 2 subfamily.</text>
</comment>
<feature type="domain" description="HD/PDEase" evidence="3">
    <location>
        <begin position="60"/>
        <end position="266"/>
    </location>
</feature>
<keyword evidence="1 2" id="KW-0378">Hydrolase</keyword>
<evidence type="ECO:0000256" key="1">
    <source>
        <dbReference type="ARBA" id="ARBA00022801"/>
    </source>
</evidence>
<dbReference type="SMART" id="SM00471">
    <property type="entry name" value="HDc"/>
    <property type="match status" value="1"/>
</dbReference>
<evidence type="ECO:0000313" key="5">
    <source>
        <dbReference type="Proteomes" id="UP000182769"/>
    </source>
</evidence>
<evidence type="ECO:0000259" key="3">
    <source>
        <dbReference type="SMART" id="SM00471"/>
    </source>
</evidence>
<keyword evidence="5" id="KW-1185">Reference proteome</keyword>
<dbReference type="NCBIfam" id="NF003701">
    <property type="entry name" value="PRK05318.1"/>
    <property type="match status" value="1"/>
</dbReference>
<name>A0A0K6IHC8_9GAMM</name>
<dbReference type="HAMAP" id="MF_01212">
    <property type="entry name" value="dGTPase_type2"/>
    <property type="match status" value="1"/>
</dbReference>
<protein>
    <recommendedName>
        <fullName evidence="2">Deoxyguanosinetriphosphate triphosphohydrolase-like protein</fullName>
    </recommendedName>
</protein>
<dbReference type="STRING" id="1137284.GCA_001418205_00300"/>
<dbReference type="InterPro" id="IPR050135">
    <property type="entry name" value="dGTPase-like"/>
</dbReference>
<dbReference type="PANTHER" id="PTHR11373">
    <property type="entry name" value="DEOXYNUCLEOSIDE TRIPHOSPHATE TRIPHOSPHOHYDROLASE"/>
    <property type="match status" value="1"/>
</dbReference>
<evidence type="ECO:0000256" key="2">
    <source>
        <dbReference type="HAMAP-Rule" id="MF_01212"/>
    </source>
</evidence>
<dbReference type="GO" id="GO:0008832">
    <property type="term" value="F:dGTPase activity"/>
    <property type="evidence" value="ECO:0007669"/>
    <property type="project" value="TreeGrafter"/>
</dbReference>
<dbReference type="NCBIfam" id="NF041026">
    <property type="entry name" value="antiphage_dGTPase"/>
    <property type="match status" value="1"/>
</dbReference>
<dbReference type="InterPro" id="IPR026875">
    <property type="entry name" value="PHydrolase_assoc_dom"/>
</dbReference>
<sequence length="448" mass="51421">MMNDNFDLATWMTRRSGPRTERSNDHRDVYQRDRARIIHSAAFRRLQSKTQILAIRQNDYSRTRLTHSLEVAQIGGGIVYHLQSSHPSEADFQPWLASDSLMETICLSHDIGHPPFGHGGEVALNFMMTEYGGFEGNAQSLRILGKRGSYSEHFGMDVSRRTMLGVLKYPALHNNVVGQYPDKPSSLRQFKAQDWQPPKCIYQEEAELLEWILEPFNLKDRDKLTAVNRVRPDYHGRTQHCGFDTSIMDLADDIAYGVHDLEDAIVLGMVTREMWLQHLKPKLDAIDSLFLKDNLDRLETQLFSKQSHLRKKAIGDLVSWFITTCFVTENSEFEHPLLCYQAALPEAERAALDILKAFEMQHIILRPEVQMLVYKGQQMLLEMFEAVAADPARLLPKDLAKEWLKTLDDGQNSQRIICDYMASMSDDYASRMYKTLFVPSSGSVFEPI</sequence>
<dbReference type="Pfam" id="PF01966">
    <property type="entry name" value="HD"/>
    <property type="match status" value="1"/>
</dbReference>